<dbReference type="HOGENOM" id="CLU_087829_5_0_0"/>
<keyword evidence="7" id="KW-0547">Nucleotide-binding</keyword>
<dbReference type="Pfam" id="PF02367">
    <property type="entry name" value="TsaE"/>
    <property type="match status" value="1"/>
</dbReference>
<dbReference type="InterPro" id="IPR003442">
    <property type="entry name" value="T6A_TsaE"/>
</dbReference>
<accession>B9K7R9</accession>
<keyword evidence="6" id="KW-0479">Metal-binding</keyword>
<proteinExistence type="inferred from homology"/>
<dbReference type="eggNOG" id="COG0802">
    <property type="taxonomic scope" value="Bacteria"/>
</dbReference>
<keyword evidence="12" id="KW-1185">Reference proteome</keyword>
<evidence type="ECO:0000256" key="9">
    <source>
        <dbReference type="ARBA" id="ARBA00022842"/>
    </source>
</evidence>
<name>B9K7R9_THENN</name>
<dbReference type="Gene3D" id="3.40.50.300">
    <property type="entry name" value="P-loop containing nucleotide triphosphate hydrolases"/>
    <property type="match status" value="1"/>
</dbReference>
<organism evidence="11 12">
    <name type="scientific">Thermotoga neapolitana (strain ATCC 49049 / DSM 4359 / NBRC 107923 / NS-E)</name>
    <dbReference type="NCBI Taxonomy" id="309803"/>
    <lineage>
        <taxon>Bacteria</taxon>
        <taxon>Thermotogati</taxon>
        <taxon>Thermotogota</taxon>
        <taxon>Thermotogae</taxon>
        <taxon>Thermotogales</taxon>
        <taxon>Thermotogaceae</taxon>
        <taxon>Thermotoga</taxon>
    </lineage>
</organism>
<comment type="subcellular location">
    <subcellularLocation>
        <location evidence="1">Cytoplasm</location>
    </subcellularLocation>
</comment>
<dbReference type="GO" id="GO:0005737">
    <property type="term" value="C:cytoplasm"/>
    <property type="evidence" value="ECO:0007669"/>
    <property type="project" value="UniProtKB-SubCell"/>
</dbReference>
<dbReference type="SUPFAM" id="SSF52540">
    <property type="entry name" value="P-loop containing nucleoside triphosphate hydrolases"/>
    <property type="match status" value="1"/>
</dbReference>
<evidence type="ECO:0000256" key="7">
    <source>
        <dbReference type="ARBA" id="ARBA00022741"/>
    </source>
</evidence>
<keyword evidence="9" id="KW-0460">Magnesium</keyword>
<evidence type="ECO:0000256" key="4">
    <source>
        <dbReference type="ARBA" id="ARBA00022490"/>
    </source>
</evidence>
<evidence type="ECO:0000256" key="1">
    <source>
        <dbReference type="ARBA" id="ARBA00004496"/>
    </source>
</evidence>
<evidence type="ECO:0000256" key="6">
    <source>
        <dbReference type="ARBA" id="ARBA00022723"/>
    </source>
</evidence>
<dbReference type="InterPro" id="IPR027417">
    <property type="entry name" value="P-loop_NTPase"/>
</dbReference>
<dbReference type="RefSeq" id="WP_015919320.1">
    <property type="nucleotide sequence ID" value="NC_011978.1"/>
</dbReference>
<dbReference type="STRING" id="309803.CTN_0826"/>
<keyword evidence="4" id="KW-0963">Cytoplasm</keyword>
<evidence type="ECO:0000313" key="12">
    <source>
        <dbReference type="Proteomes" id="UP000000445"/>
    </source>
</evidence>
<dbReference type="AlphaFoldDB" id="B9K7R9"/>
<protein>
    <recommendedName>
        <fullName evidence="3">tRNA threonylcarbamoyladenosine biosynthesis protein TsaE</fullName>
    </recommendedName>
    <alternativeName>
        <fullName evidence="10">t(6)A37 threonylcarbamoyladenosine biosynthesis protein TsaE</fullName>
    </alternativeName>
</protein>
<keyword evidence="8" id="KW-0067">ATP-binding</keyword>
<evidence type="ECO:0000256" key="8">
    <source>
        <dbReference type="ARBA" id="ARBA00022840"/>
    </source>
</evidence>
<keyword evidence="5" id="KW-0819">tRNA processing</keyword>
<dbReference type="Proteomes" id="UP000000445">
    <property type="component" value="Chromosome"/>
</dbReference>
<dbReference type="GO" id="GO:0002949">
    <property type="term" value="P:tRNA threonylcarbamoyladenosine modification"/>
    <property type="evidence" value="ECO:0007669"/>
    <property type="project" value="InterPro"/>
</dbReference>
<dbReference type="GO" id="GO:0046872">
    <property type="term" value="F:metal ion binding"/>
    <property type="evidence" value="ECO:0007669"/>
    <property type="project" value="UniProtKB-KW"/>
</dbReference>
<dbReference type="KEGG" id="tna:CTN_0826"/>
<dbReference type="EMBL" id="CP000916">
    <property type="protein sequence ID" value="ACM23003.1"/>
    <property type="molecule type" value="Genomic_DNA"/>
</dbReference>
<evidence type="ECO:0000256" key="2">
    <source>
        <dbReference type="ARBA" id="ARBA00007599"/>
    </source>
</evidence>
<dbReference type="PANTHER" id="PTHR33540">
    <property type="entry name" value="TRNA THREONYLCARBAMOYLADENOSINE BIOSYNTHESIS PROTEIN TSAE"/>
    <property type="match status" value="1"/>
</dbReference>
<gene>
    <name evidence="11" type="ordered locus">CTN_0826</name>
</gene>
<evidence type="ECO:0000313" key="11">
    <source>
        <dbReference type="EMBL" id="ACM23003.1"/>
    </source>
</evidence>
<evidence type="ECO:0000256" key="10">
    <source>
        <dbReference type="ARBA" id="ARBA00032441"/>
    </source>
</evidence>
<dbReference type="NCBIfam" id="TIGR00150">
    <property type="entry name" value="T6A_YjeE"/>
    <property type="match status" value="1"/>
</dbReference>
<evidence type="ECO:0000256" key="3">
    <source>
        <dbReference type="ARBA" id="ARBA00019010"/>
    </source>
</evidence>
<comment type="similarity">
    <text evidence="2">Belongs to the TsaE family.</text>
</comment>
<evidence type="ECO:0000256" key="5">
    <source>
        <dbReference type="ARBA" id="ARBA00022694"/>
    </source>
</evidence>
<sequence>MKKLVFEHLDEEKLKRLAEVMTGALKGGEVVVLSGELGAGKTTFVRGMVRAIGLDESIVRSPTFTLMNVYPGAKTIYHLDLYRVKDPEFLLLDVEDVLESEEGVLVVEWGDLFENFWPEDAIKVKIEVADELSRNVEISIPEEVNYLVEAVKRGGKELQGS</sequence>
<dbReference type="GO" id="GO:0005524">
    <property type="term" value="F:ATP binding"/>
    <property type="evidence" value="ECO:0007669"/>
    <property type="project" value="UniProtKB-KW"/>
</dbReference>
<reference evidence="11 12" key="1">
    <citation type="journal article" date="2009" name="Biosci. Biotechnol. Biochem.">
        <title>WeGAS: a web-based microbial genome annotation system.</title>
        <authorList>
            <person name="Lee D."/>
            <person name="Seo H."/>
            <person name="Park C."/>
            <person name="Park K."/>
        </authorList>
    </citation>
    <scope>NUCLEOTIDE SEQUENCE [LARGE SCALE GENOMIC DNA]</scope>
    <source>
        <strain evidence="12">ATCC 49049 / DSM 4359 / NBRC 107923 / NS-E</strain>
    </source>
</reference>
<dbReference type="PANTHER" id="PTHR33540:SF2">
    <property type="entry name" value="TRNA THREONYLCARBAMOYLADENOSINE BIOSYNTHESIS PROTEIN TSAE"/>
    <property type="match status" value="1"/>
</dbReference>